<proteinExistence type="predicted"/>
<dbReference type="Proteomes" id="UP000885822">
    <property type="component" value="Unassembled WGS sequence"/>
</dbReference>
<dbReference type="EMBL" id="DRCV01000079">
    <property type="protein sequence ID" value="HDK37719.1"/>
    <property type="molecule type" value="Genomic_DNA"/>
</dbReference>
<gene>
    <name evidence="1" type="ORF">ENG92_01720</name>
</gene>
<reference evidence="1" key="1">
    <citation type="journal article" date="2020" name="mSystems">
        <title>Genome- and Community-Level Interaction Insights into Carbon Utilization and Element Cycling Functions of Hydrothermarchaeota in Hydrothermal Sediment.</title>
        <authorList>
            <person name="Zhou Z."/>
            <person name="Liu Y."/>
            <person name="Xu W."/>
            <person name="Pan J."/>
            <person name="Luo Z.H."/>
            <person name="Li M."/>
        </authorList>
    </citation>
    <scope>NUCLEOTIDE SEQUENCE [LARGE SCALE GENOMIC DNA]</scope>
    <source>
        <strain evidence="1">HyVt-26</strain>
    </source>
</reference>
<dbReference type="AlphaFoldDB" id="A0A831NYP9"/>
<accession>A0A831NYP9</accession>
<comment type="caution">
    <text evidence="1">The sequence shown here is derived from an EMBL/GenBank/DDBJ whole genome shotgun (WGS) entry which is preliminary data.</text>
</comment>
<evidence type="ECO:0000313" key="1">
    <source>
        <dbReference type="EMBL" id="HDK37719.1"/>
    </source>
</evidence>
<name>A0A831NYP9_9GAMM</name>
<organism evidence="1">
    <name type="scientific">Thiolapillus brandeum</name>
    <dbReference type="NCBI Taxonomy" id="1076588"/>
    <lineage>
        <taxon>Bacteria</taxon>
        <taxon>Pseudomonadati</taxon>
        <taxon>Pseudomonadota</taxon>
        <taxon>Gammaproteobacteria</taxon>
        <taxon>Chromatiales</taxon>
        <taxon>Sedimenticolaceae</taxon>
        <taxon>Thiolapillus</taxon>
    </lineage>
</organism>
<protein>
    <submittedName>
        <fullName evidence="1">Uncharacterized protein</fullName>
    </submittedName>
</protein>
<sequence>MNLNRARELMQVQLQFTSGYNRNSVRMILAEVQKLHGQGAVDQLIRELDLEQRFDLRPGSDFSSLR</sequence>